<evidence type="ECO:0000256" key="2">
    <source>
        <dbReference type="ARBA" id="ARBA00022833"/>
    </source>
</evidence>
<keyword evidence="1 3" id="KW-0863">Zinc-finger</keyword>
<keyword evidence="1 3" id="KW-0479">Metal-binding</keyword>
<dbReference type="InterPro" id="IPR001841">
    <property type="entry name" value="Znf_RING"/>
</dbReference>
<sequence length="335" mass="36438">MSDITVHEIQHKNVKIACKTGNITRSTAEVALVSSTPQYPMDVGASKAIALAGGQTFNERRIAAIDFARDNDECYITIDTEDIAEIPFKYVIVIPVRGRNRSSMRVIYRQAIKAAIDSEMSSVVMPLLGCGGLNIQVSRATQELLEAILTFSSFGNLTAINFIDINVQSMEHLGQLFDTIPDTLTDPGSSYGVHPAPAFLPDLPSQSVSTGLSDITVLSATIRSGPAPIVRTEVQFVGTSSTPAVKEEDNVIIEEQPFTKVPRHEVGNQHLDGNSTQNLPCSICLNDLVGSAGNGEEDPASLETDPVVRMKMCTHEFHKSCIETCFETKKRCPLW</sequence>
<dbReference type="GO" id="GO:0008270">
    <property type="term" value="F:zinc ion binding"/>
    <property type="evidence" value="ECO:0007669"/>
    <property type="project" value="UniProtKB-KW"/>
</dbReference>
<keyword evidence="5" id="KW-1185">Reference proteome</keyword>
<proteinExistence type="predicted"/>
<dbReference type="SMART" id="SM00184">
    <property type="entry name" value="RING"/>
    <property type="match status" value="1"/>
</dbReference>
<dbReference type="Gene3D" id="3.30.40.10">
    <property type="entry name" value="Zinc/RING finger domain, C3HC4 (zinc finger)"/>
    <property type="match status" value="1"/>
</dbReference>
<dbReference type="SUPFAM" id="SSF57850">
    <property type="entry name" value="RING/U-box"/>
    <property type="match status" value="1"/>
</dbReference>
<protein>
    <submittedName>
        <fullName evidence="6">RING-type domain-containing protein</fullName>
    </submittedName>
</protein>
<dbReference type="WBParaSite" id="PSU_v2.g17990.t1">
    <property type="protein sequence ID" value="PSU_v2.g17990.t1"/>
    <property type="gene ID" value="PSU_v2.g17990"/>
</dbReference>
<evidence type="ECO:0000256" key="3">
    <source>
        <dbReference type="PROSITE-ProRule" id="PRU00175"/>
    </source>
</evidence>
<dbReference type="InterPro" id="IPR043472">
    <property type="entry name" value="Macro_dom-like"/>
</dbReference>
<dbReference type="InterPro" id="IPR013083">
    <property type="entry name" value="Znf_RING/FYVE/PHD"/>
</dbReference>
<accession>A0A914YKY9</accession>
<dbReference type="PROSITE" id="PS50089">
    <property type="entry name" value="ZF_RING_2"/>
    <property type="match status" value="1"/>
</dbReference>
<evidence type="ECO:0000313" key="5">
    <source>
        <dbReference type="Proteomes" id="UP000887577"/>
    </source>
</evidence>
<keyword evidence="2" id="KW-0862">Zinc</keyword>
<dbReference type="CDD" id="cd16448">
    <property type="entry name" value="RING-H2"/>
    <property type="match status" value="1"/>
</dbReference>
<dbReference type="SUPFAM" id="SSF52949">
    <property type="entry name" value="Macro domain-like"/>
    <property type="match status" value="1"/>
</dbReference>
<feature type="domain" description="RING-type" evidence="4">
    <location>
        <begin position="281"/>
        <end position="334"/>
    </location>
</feature>
<evidence type="ECO:0000256" key="1">
    <source>
        <dbReference type="ARBA" id="ARBA00022771"/>
    </source>
</evidence>
<evidence type="ECO:0000313" key="6">
    <source>
        <dbReference type="WBParaSite" id="PSU_v2.g17990.t1"/>
    </source>
</evidence>
<dbReference type="AlphaFoldDB" id="A0A914YKY9"/>
<reference evidence="6" key="1">
    <citation type="submission" date="2022-11" db="UniProtKB">
        <authorList>
            <consortium name="WormBaseParasite"/>
        </authorList>
    </citation>
    <scope>IDENTIFICATION</scope>
</reference>
<evidence type="ECO:0000259" key="4">
    <source>
        <dbReference type="PROSITE" id="PS50089"/>
    </source>
</evidence>
<dbReference type="Proteomes" id="UP000887577">
    <property type="component" value="Unplaced"/>
</dbReference>
<name>A0A914YKY9_9BILA</name>
<dbReference type="Gene3D" id="3.40.220.10">
    <property type="entry name" value="Leucine Aminopeptidase, subunit E, domain 1"/>
    <property type="match status" value="1"/>
</dbReference>
<organism evidence="5 6">
    <name type="scientific">Panagrolaimus superbus</name>
    <dbReference type="NCBI Taxonomy" id="310955"/>
    <lineage>
        <taxon>Eukaryota</taxon>
        <taxon>Metazoa</taxon>
        <taxon>Ecdysozoa</taxon>
        <taxon>Nematoda</taxon>
        <taxon>Chromadorea</taxon>
        <taxon>Rhabditida</taxon>
        <taxon>Tylenchina</taxon>
        <taxon>Panagrolaimomorpha</taxon>
        <taxon>Panagrolaimoidea</taxon>
        <taxon>Panagrolaimidae</taxon>
        <taxon>Panagrolaimus</taxon>
    </lineage>
</organism>